<accession>A0A0F8YAR3</accession>
<evidence type="ECO:0000313" key="1">
    <source>
        <dbReference type="EMBL" id="KKK78473.1"/>
    </source>
</evidence>
<comment type="caution">
    <text evidence="1">The sequence shown here is derived from an EMBL/GenBank/DDBJ whole genome shotgun (WGS) entry which is preliminary data.</text>
</comment>
<dbReference type="EMBL" id="LAZR01054475">
    <property type="protein sequence ID" value="KKK78473.1"/>
    <property type="molecule type" value="Genomic_DNA"/>
</dbReference>
<proteinExistence type="predicted"/>
<sequence length="160" mass="18705">MFLSIPESDISREKLYDFLTFYKSIHKMRQENIKMITGSEKITKILKEDRDLKNIEVVPTMPRGMQILTLQLLDVQHASIRVNFMKPGVALFSTVYDSKGNIVKNKNEPFSAEDIERLKQENIQKLFYIMNDDEKAIFESPFLDMTEIELPEDKGLLIKE</sequence>
<reference evidence="1" key="1">
    <citation type="journal article" date="2015" name="Nature">
        <title>Complex archaea that bridge the gap between prokaryotes and eukaryotes.</title>
        <authorList>
            <person name="Spang A."/>
            <person name="Saw J.H."/>
            <person name="Jorgensen S.L."/>
            <person name="Zaremba-Niedzwiedzka K."/>
            <person name="Martijn J."/>
            <person name="Lind A.E."/>
            <person name="van Eijk R."/>
            <person name="Schleper C."/>
            <person name="Guy L."/>
            <person name="Ettema T.J."/>
        </authorList>
    </citation>
    <scope>NUCLEOTIDE SEQUENCE</scope>
</reference>
<protein>
    <submittedName>
        <fullName evidence="1">Uncharacterized protein</fullName>
    </submittedName>
</protein>
<feature type="non-terminal residue" evidence="1">
    <location>
        <position position="1"/>
    </location>
</feature>
<dbReference type="AlphaFoldDB" id="A0A0F8YAR3"/>
<gene>
    <name evidence="1" type="ORF">LCGC14_2843240</name>
</gene>
<name>A0A0F8YAR3_9ZZZZ</name>
<organism evidence="1">
    <name type="scientific">marine sediment metagenome</name>
    <dbReference type="NCBI Taxonomy" id="412755"/>
    <lineage>
        <taxon>unclassified sequences</taxon>
        <taxon>metagenomes</taxon>
        <taxon>ecological metagenomes</taxon>
    </lineage>
</organism>